<sequence length="368" mass="37951">MTPDPAPPRTRPRGLVRLVPVIGLLLLSPVCAEYLIGYDSSIGSPPALLAGLLVLAPLYGAAAVLIREAVRRTGRGWPAILLLSTAFGLAQAGLIDQSLFTLEFDQDDPDWASEQPPTVVPGLGIDARHLLNWVGGHVIWSFAAPIAVVEACAPRIADRHWLGRIGTVVMAVLYLGAAALIAGDAAAGGRAAAPVELVATAAAVLALAAAAFLLPRRRPAAAAGPAPGRGGAAGRAGTVGRAPSPWVFGVAAWLLLLAEQSLPTSWSWRAVAADIALLALLGALVLWGARRQGWSRAHTLAVAGGALLVRAGLSFLVEPLGEPDYTLKYISNAAITLGVVLVLTWAAHRLRRSAAPTPAPPAGPRPSP</sequence>
<keyword evidence="1" id="KW-0812">Transmembrane</keyword>
<feature type="transmembrane region" description="Helical" evidence="1">
    <location>
        <begin position="245"/>
        <end position="262"/>
    </location>
</feature>
<feature type="transmembrane region" description="Helical" evidence="1">
    <location>
        <begin position="130"/>
        <end position="149"/>
    </location>
</feature>
<feature type="transmembrane region" description="Helical" evidence="1">
    <location>
        <begin position="48"/>
        <end position="66"/>
    </location>
</feature>
<proteinExistence type="predicted"/>
<feature type="transmembrane region" description="Helical" evidence="1">
    <location>
        <begin position="299"/>
        <end position="317"/>
    </location>
</feature>
<dbReference type="Proteomes" id="UP000575985">
    <property type="component" value="Unassembled WGS sequence"/>
</dbReference>
<evidence type="ECO:0000313" key="2">
    <source>
        <dbReference type="EMBL" id="NYI95446.1"/>
    </source>
</evidence>
<reference evidence="2 3" key="1">
    <citation type="submission" date="2020-07" db="EMBL/GenBank/DDBJ databases">
        <title>Sequencing the genomes of 1000 actinobacteria strains.</title>
        <authorList>
            <person name="Klenk H.-P."/>
        </authorList>
    </citation>
    <scope>NUCLEOTIDE SEQUENCE [LARGE SCALE GENOMIC DNA]</scope>
    <source>
        <strain evidence="2 3">DSM 45927</strain>
    </source>
</reference>
<feature type="transmembrane region" description="Helical" evidence="1">
    <location>
        <begin position="161"/>
        <end position="183"/>
    </location>
</feature>
<keyword evidence="1" id="KW-1133">Transmembrane helix</keyword>
<feature type="transmembrane region" description="Helical" evidence="1">
    <location>
        <begin position="268"/>
        <end position="287"/>
    </location>
</feature>
<dbReference type="RefSeq" id="WP_218901893.1">
    <property type="nucleotide sequence ID" value="NZ_JACCFO010000001.1"/>
</dbReference>
<accession>A0A853BLK4</accession>
<feature type="transmembrane region" description="Helical" evidence="1">
    <location>
        <begin position="78"/>
        <end position="95"/>
    </location>
</feature>
<evidence type="ECO:0000313" key="3">
    <source>
        <dbReference type="Proteomes" id="UP000575985"/>
    </source>
</evidence>
<comment type="caution">
    <text evidence="2">The sequence shown here is derived from an EMBL/GenBank/DDBJ whole genome shotgun (WGS) entry which is preliminary data.</text>
</comment>
<evidence type="ECO:0000256" key="1">
    <source>
        <dbReference type="SAM" id="Phobius"/>
    </source>
</evidence>
<keyword evidence="3" id="KW-1185">Reference proteome</keyword>
<dbReference type="AlphaFoldDB" id="A0A853BLK4"/>
<name>A0A853BLK4_9ACTN</name>
<dbReference type="EMBL" id="JACCFO010000001">
    <property type="protein sequence ID" value="NYI95446.1"/>
    <property type="molecule type" value="Genomic_DNA"/>
</dbReference>
<keyword evidence="1" id="KW-0472">Membrane</keyword>
<protein>
    <submittedName>
        <fullName evidence="2">Uncharacterized protein</fullName>
    </submittedName>
</protein>
<feature type="transmembrane region" description="Helical" evidence="1">
    <location>
        <begin position="195"/>
        <end position="214"/>
    </location>
</feature>
<organism evidence="2 3">
    <name type="scientific">Streptomonospora nanhaiensis</name>
    <dbReference type="NCBI Taxonomy" id="1323731"/>
    <lineage>
        <taxon>Bacteria</taxon>
        <taxon>Bacillati</taxon>
        <taxon>Actinomycetota</taxon>
        <taxon>Actinomycetes</taxon>
        <taxon>Streptosporangiales</taxon>
        <taxon>Nocardiopsidaceae</taxon>
        <taxon>Streptomonospora</taxon>
    </lineage>
</organism>
<gene>
    <name evidence="2" type="ORF">HNR12_001723</name>
</gene>
<feature type="transmembrane region" description="Helical" evidence="1">
    <location>
        <begin position="329"/>
        <end position="347"/>
    </location>
</feature>